<dbReference type="AlphaFoldDB" id="A0AAV7JQ52"/>
<evidence type="ECO:0000313" key="3">
    <source>
        <dbReference type="EMBL" id="KAI6650456.1"/>
    </source>
</evidence>
<evidence type="ECO:0000256" key="2">
    <source>
        <dbReference type="SAM" id="Phobius"/>
    </source>
</evidence>
<keyword evidence="2" id="KW-1133">Transmembrane helix</keyword>
<evidence type="ECO:0000313" key="4">
    <source>
        <dbReference type="Proteomes" id="UP001165289"/>
    </source>
</evidence>
<feature type="compositionally biased region" description="Polar residues" evidence="1">
    <location>
        <begin position="314"/>
        <end position="327"/>
    </location>
</feature>
<gene>
    <name evidence="3" type="ORF">LOD99_5893</name>
</gene>
<keyword evidence="2" id="KW-0812">Transmembrane</keyword>
<keyword evidence="4" id="KW-1185">Reference proteome</keyword>
<accession>A0AAV7JQ52</accession>
<feature type="compositionally biased region" description="Basic residues" evidence="1">
    <location>
        <begin position="189"/>
        <end position="201"/>
    </location>
</feature>
<name>A0AAV7JQ52_9METZ</name>
<feature type="transmembrane region" description="Helical" evidence="2">
    <location>
        <begin position="9"/>
        <end position="32"/>
    </location>
</feature>
<keyword evidence="2" id="KW-0472">Membrane</keyword>
<proteinExistence type="predicted"/>
<reference evidence="3 4" key="1">
    <citation type="journal article" date="2023" name="BMC Biol.">
        <title>The compact genome of the sponge Oopsacas minuta (Hexactinellida) is lacking key metazoan core genes.</title>
        <authorList>
            <person name="Santini S."/>
            <person name="Schenkelaars Q."/>
            <person name="Jourda C."/>
            <person name="Duchesne M."/>
            <person name="Belahbib H."/>
            <person name="Rocher C."/>
            <person name="Selva M."/>
            <person name="Riesgo A."/>
            <person name="Vervoort M."/>
            <person name="Leys S.P."/>
            <person name="Kodjabachian L."/>
            <person name="Le Bivic A."/>
            <person name="Borchiellini C."/>
            <person name="Claverie J.M."/>
            <person name="Renard E."/>
        </authorList>
    </citation>
    <scope>NUCLEOTIDE SEQUENCE [LARGE SCALE GENOMIC DNA]</scope>
    <source>
        <strain evidence="3">SPO-2</strain>
    </source>
</reference>
<dbReference type="Proteomes" id="UP001165289">
    <property type="component" value="Unassembled WGS sequence"/>
</dbReference>
<protein>
    <submittedName>
        <fullName evidence="3">Uncharacterized protein</fullName>
    </submittedName>
</protein>
<dbReference type="EMBL" id="JAKMXF010000311">
    <property type="protein sequence ID" value="KAI6650456.1"/>
    <property type="molecule type" value="Genomic_DNA"/>
</dbReference>
<comment type="caution">
    <text evidence="3">The sequence shown here is derived from an EMBL/GenBank/DDBJ whole genome shotgun (WGS) entry which is preliminary data.</text>
</comment>
<feature type="region of interest" description="Disordered" evidence="1">
    <location>
        <begin position="180"/>
        <end position="215"/>
    </location>
</feature>
<feature type="region of interest" description="Disordered" evidence="1">
    <location>
        <begin position="310"/>
        <end position="333"/>
    </location>
</feature>
<evidence type="ECO:0000256" key="1">
    <source>
        <dbReference type="SAM" id="MobiDB-lite"/>
    </source>
</evidence>
<sequence length="333" mass="37723">MVCTFVEFIAFASVLGVCIIINTIFIIVYAIILVCVQTHKSTPVTPIDDLKSVSQSPLLSDKKTPESGLPAPCSGQVFTNVHREQSIVRKQLDRVAMEAIYGADNLELELHRPREIPIGGKISEKANIFENPQISTPTRDVPKLDLEKGKVNELSHKFKSGHNIPIGLQYKQKQVEEAIPEVPEEEKKEKKKAPKPKKVQKAAKDPPSVFKGRHQRDEFLDSEFAELMDQTNKRLAEYTLAGIVEPDVQIFANQHLTQQNIKHSQLEFNKTAFLSKTIDTHSRKLSDQKNMILMAQSVFDDFDYETDEKKASLKSVNSQKTEVTDLSQEYHRK</sequence>
<organism evidence="3 4">
    <name type="scientific">Oopsacas minuta</name>
    <dbReference type="NCBI Taxonomy" id="111878"/>
    <lineage>
        <taxon>Eukaryota</taxon>
        <taxon>Metazoa</taxon>
        <taxon>Porifera</taxon>
        <taxon>Hexactinellida</taxon>
        <taxon>Hexasterophora</taxon>
        <taxon>Lyssacinosida</taxon>
        <taxon>Leucopsacidae</taxon>
        <taxon>Oopsacas</taxon>
    </lineage>
</organism>